<comment type="caution">
    <text evidence="1">The sequence shown here is derived from an EMBL/GenBank/DDBJ whole genome shotgun (WGS) entry which is preliminary data.</text>
</comment>
<evidence type="ECO:0000313" key="2">
    <source>
        <dbReference type="Proteomes" id="UP001164250"/>
    </source>
</evidence>
<protein>
    <submittedName>
        <fullName evidence="1">Uncharacterized protein</fullName>
    </submittedName>
</protein>
<reference evidence="2" key="1">
    <citation type="journal article" date="2023" name="G3 (Bethesda)">
        <title>Genome assembly and association tests identify interacting loci associated with vigor, precocity, and sex in interspecific pistachio rootstocks.</title>
        <authorList>
            <person name="Palmer W."/>
            <person name="Jacygrad E."/>
            <person name="Sagayaradj S."/>
            <person name="Cavanaugh K."/>
            <person name="Han R."/>
            <person name="Bertier L."/>
            <person name="Beede B."/>
            <person name="Kafkas S."/>
            <person name="Golino D."/>
            <person name="Preece J."/>
            <person name="Michelmore R."/>
        </authorList>
    </citation>
    <scope>NUCLEOTIDE SEQUENCE [LARGE SCALE GENOMIC DNA]</scope>
</reference>
<keyword evidence="2" id="KW-1185">Reference proteome</keyword>
<sequence>MILHFLFRIILLSWSMMALAQAQSSGNCSSQCGLVDIQYPFGIEPGCSVDNWFAVDCNSSKPFLRSINLELLEISILTNTMRVNHPIYNSCQNESTSQFVNLDTTPFEFSSGSSNRFTGVSCSKLASISTNNSFISGCFSMCNENATNLGVNSSCQSGINCCQTTISSPLKNFNVSVEAPQSSIISNGGRQQDCNYAFLVDQNWFGNNLTNLQDLQRMTHVPLYFWE</sequence>
<name>A0ACC1AJ86_9ROSI</name>
<dbReference type="Proteomes" id="UP001164250">
    <property type="component" value="Chromosome 10"/>
</dbReference>
<gene>
    <name evidence="1" type="ORF">Patl1_07673</name>
</gene>
<proteinExistence type="predicted"/>
<evidence type="ECO:0000313" key="1">
    <source>
        <dbReference type="EMBL" id="KAJ0086753.1"/>
    </source>
</evidence>
<accession>A0ACC1AJ86</accession>
<organism evidence="1 2">
    <name type="scientific">Pistacia atlantica</name>
    <dbReference type="NCBI Taxonomy" id="434234"/>
    <lineage>
        <taxon>Eukaryota</taxon>
        <taxon>Viridiplantae</taxon>
        <taxon>Streptophyta</taxon>
        <taxon>Embryophyta</taxon>
        <taxon>Tracheophyta</taxon>
        <taxon>Spermatophyta</taxon>
        <taxon>Magnoliopsida</taxon>
        <taxon>eudicotyledons</taxon>
        <taxon>Gunneridae</taxon>
        <taxon>Pentapetalae</taxon>
        <taxon>rosids</taxon>
        <taxon>malvids</taxon>
        <taxon>Sapindales</taxon>
        <taxon>Anacardiaceae</taxon>
        <taxon>Pistacia</taxon>
    </lineage>
</organism>
<dbReference type="EMBL" id="CM047906">
    <property type="protein sequence ID" value="KAJ0086753.1"/>
    <property type="molecule type" value="Genomic_DNA"/>
</dbReference>